<dbReference type="Gene3D" id="2.20.25.10">
    <property type="match status" value="1"/>
</dbReference>
<dbReference type="Proteomes" id="UP000305647">
    <property type="component" value="Unassembled WGS sequence"/>
</dbReference>
<comment type="subcellular location">
    <subcellularLocation>
        <location evidence="1 7 8">Nucleus</location>
    </subcellularLocation>
</comment>
<evidence type="ECO:0000259" key="11">
    <source>
        <dbReference type="PROSITE" id="PS51319"/>
    </source>
</evidence>
<dbReference type="GO" id="GO:0001139">
    <property type="term" value="F:RNA polymerase II complex recruiting activity"/>
    <property type="evidence" value="ECO:0007669"/>
    <property type="project" value="TreeGrafter"/>
</dbReference>
<dbReference type="PROSITE" id="PS51133">
    <property type="entry name" value="ZF_TFIIS_2"/>
    <property type="match status" value="1"/>
</dbReference>
<keyword evidence="13" id="KW-0648">Protein biosynthesis</keyword>
<dbReference type="GO" id="GO:0006368">
    <property type="term" value="P:transcription elongation by RNA polymerase II"/>
    <property type="evidence" value="ECO:0007669"/>
    <property type="project" value="InterPro"/>
</dbReference>
<dbReference type="SMART" id="SM00510">
    <property type="entry name" value="TFS2M"/>
    <property type="match status" value="1"/>
</dbReference>
<feature type="domain" description="TFIIS N-terminal" evidence="11">
    <location>
        <begin position="1"/>
        <end position="81"/>
    </location>
</feature>
<dbReference type="InterPro" id="IPR036575">
    <property type="entry name" value="TFIIS_cen_dom_sf"/>
</dbReference>
<dbReference type="PANTHER" id="PTHR11477:SF0">
    <property type="entry name" value="IP08861P-RELATED"/>
    <property type="match status" value="1"/>
</dbReference>
<feature type="compositionally biased region" description="Low complexity" evidence="9">
    <location>
        <begin position="84"/>
        <end position="97"/>
    </location>
</feature>
<dbReference type="NCBIfam" id="TIGR01385">
    <property type="entry name" value="TFSII"/>
    <property type="match status" value="1"/>
</dbReference>
<keyword evidence="8" id="KW-0805">Transcription regulation</keyword>
<dbReference type="Gene3D" id="1.10.472.30">
    <property type="entry name" value="Transcription elongation factor S-II, central domain"/>
    <property type="match status" value="1"/>
</dbReference>
<dbReference type="InterPro" id="IPR001222">
    <property type="entry name" value="Znf_TFIIS"/>
</dbReference>
<dbReference type="FunFam" id="2.20.25.10:FF:000001">
    <property type="entry name" value="Probable Transcription elongation factor S-II"/>
    <property type="match status" value="1"/>
</dbReference>
<evidence type="ECO:0000313" key="13">
    <source>
        <dbReference type="EMBL" id="TIB82734.1"/>
    </source>
</evidence>
<evidence type="ECO:0000313" key="17">
    <source>
        <dbReference type="EMBL" id="TIC64859.1"/>
    </source>
</evidence>
<dbReference type="CDD" id="cd00183">
    <property type="entry name" value="TFIIS_I"/>
    <property type="match status" value="1"/>
</dbReference>
<sequence>MDTKTVNKLRGELQESQASGKTDVIIELLQTLKDEMTATEDLIRVTKIGLAVGKLRSHDNKQVSELSKEIVKKWKQDVTKKPKAAAPSAESTTTPAKPSEKPDQPRSGKTDGVDFEKLNDKTRDTCLSLLYNAMVFDSSAPSELVMERALSIESTVLDDNNGSTGEEYKKKVRSLMLNLKDKKNPSLREAVISGDTPAATFCRMSSADMASEERKQQDRALELSNLFKARGAGPQQAETDSFKCGRCKQRKCTYYQMQTRSADEPMTTFVTCTVCNNRWKFS</sequence>
<dbReference type="Pfam" id="PF01096">
    <property type="entry name" value="Zn_ribbon_TFIIS"/>
    <property type="match status" value="1"/>
</dbReference>
<feature type="compositionally biased region" description="Basic and acidic residues" evidence="9">
    <location>
        <begin position="1"/>
        <end position="13"/>
    </location>
</feature>
<dbReference type="InterPro" id="IPR035100">
    <property type="entry name" value="TF_IIS-typ"/>
</dbReference>
<dbReference type="GO" id="GO:0000977">
    <property type="term" value="F:RNA polymerase II transcription regulatory region sequence-specific DNA binding"/>
    <property type="evidence" value="ECO:0007669"/>
    <property type="project" value="TreeGrafter"/>
</dbReference>
<dbReference type="Proteomes" id="UP000310708">
    <property type="component" value="Unassembled WGS sequence"/>
</dbReference>
<dbReference type="Proteomes" id="UP000310685">
    <property type="component" value="Unassembled WGS sequence"/>
</dbReference>
<dbReference type="Pfam" id="PF07500">
    <property type="entry name" value="TFIIS_M"/>
    <property type="match status" value="1"/>
</dbReference>
<feature type="region of interest" description="Disordered" evidence="9">
    <location>
        <begin position="1"/>
        <end position="20"/>
    </location>
</feature>
<feature type="domain" description="TFIIS central" evidence="12">
    <location>
        <begin position="122"/>
        <end position="237"/>
    </location>
</feature>
<evidence type="ECO:0000313" key="19">
    <source>
        <dbReference type="Proteomes" id="UP000305362"/>
    </source>
</evidence>
<dbReference type="Proteomes" id="UP000305362">
    <property type="component" value="Unassembled WGS sequence"/>
</dbReference>
<keyword evidence="8" id="KW-0238">DNA-binding</keyword>
<dbReference type="PROSITE" id="PS51321">
    <property type="entry name" value="TFIIS_CENTRAL"/>
    <property type="match status" value="1"/>
</dbReference>
<dbReference type="InterPro" id="IPR017923">
    <property type="entry name" value="TFIIS_N"/>
</dbReference>
<accession>A0A4V4N6D3</accession>
<dbReference type="GO" id="GO:0005634">
    <property type="term" value="C:nucleus"/>
    <property type="evidence" value="ECO:0007669"/>
    <property type="project" value="UniProtKB-SubCell"/>
</dbReference>
<evidence type="ECO:0000313" key="14">
    <source>
        <dbReference type="EMBL" id="TIB99921.1"/>
    </source>
</evidence>
<proteinExistence type="inferred from homology"/>
<evidence type="ECO:0000256" key="5">
    <source>
        <dbReference type="ARBA" id="ARBA00023242"/>
    </source>
</evidence>
<dbReference type="GO" id="GO:0031564">
    <property type="term" value="P:transcription antitermination"/>
    <property type="evidence" value="ECO:0007669"/>
    <property type="project" value="TreeGrafter"/>
</dbReference>
<dbReference type="EMBL" id="SPRW01000001">
    <property type="protein sequence ID" value="TIC71229.1"/>
    <property type="molecule type" value="Genomic_DNA"/>
</dbReference>
<evidence type="ECO:0000313" key="18">
    <source>
        <dbReference type="EMBL" id="TIC71229.1"/>
    </source>
</evidence>
<dbReference type="EMBL" id="SPRC01000001">
    <property type="protein sequence ID" value="TIB82734.1"/>
    <property type="molecule type" value="Genomic_DNA"/>
</dbReference>
<keyword evidence="5 7" id="KW-0539">Nucleus</keyword>
<dbReference type="CDD" id="cd13749">
    <property type="entry name" value="Zn-ribbon_TFIIS"/>
    <property type="match status" value="1"/>
</dbReference>
<keyword evidence="8" id="KW-0804">Transcription</keyword>
<feature type="domain" description="TFIIS-type" evidence="10">
    <location>
        <begin position="240"/>
        <end position="280"/>
    </location>
</feature>
<evidence type="ECO:0000313" key="15">
    <source>
        <dbReference type="EMBL" id="TIC34480.1"/>
    </source>
</evidence>
<dbReference type="Gene3D" id="1.20.930.10">
    <property type="entry name" value="Conserved domain common to transcription factors TFIIS, elongin A, CRSP70"/>
    <property type="match status" value="1"/>
</dbReference>
<reference evidence="19 20" key="1">
    <citation type="submission" date="2019-03" db="EMBL/GenBank/DDBJ databases">
        <title>Sequencing 25 genomes of Wallemia mellicola.</title>
        <authorList>
            <person name="Gostincar C."/>
        </authorList>
    </citation>
    <scope>NUCLEOTIDE SEQUENCE [LARGE SCALE GENOMIC DNA]</scope>
    <source>
        <strain evidence="14 21">EXF-1262</strain>
        <strain evidence="18 22">EXF-1274</strain>
        <strain evidence="16 19">EXF-1277</strain>
        <strain evidence="13 23">EXF-6152</strain>
        <strain evidence="17 24">EXF-757</strain>
        <strain evidence="15 20">EXF-8738</strain>
    </source>
</reference>
<comment type="caution">
    <text evidence="13">The sequence shown here is derived from an EMBL/GenBank/DDBJ whole genome shotgun (WGS) entry which is preliminary data.</text>
</comment>
<dbReference type="PROSITE" id="PS51319">
    <property type="entry name" value="TFIIS_N"/>
    <property type="match status" value="1"/>
</dbReference>
<evidence type="ECO:0000256" key="1">
    <source>
        <dbReference type="ARBA" id="ARBA00004123"/>
    </source>
</evidence>
<dbReference type="EMBL" id="SPRV01000026">
    <property type="protein sequence ID" value="TIC61806.1"/>
    <property type="molecule type" value="Genomic_DNA"/>
</dbReference>
<dbReference type="SUPFAM" id="SSF57783">
    <property type="entry name" value="Zinc beta-ribbon"/>
    <property type="match status" value="1"/>
</dbReference>
<dbReference type="FunFam" id="1.10.472.30:FF:000003">
    <property type="entry name" value="Transcription elongation factor S-II"/>
    <property type="match status" value="1"/>
</dbReference>
<dbReference type="Pfam" id="PF08711">
    <property type="entry name" value="Med26"/>
    <property type="match status" value="1"/>
</dbReference>
<dbReference type="GO" id="GO:0008270">
    <property type="term" value="F:zinc ion binding"/>
    <property type="evidence" value="ECO:0007669"/>
    <property type="project" value="UniProtKB-UniRule"/>
</dbReference>
<evidence type="ECO:0000256" key="7">
    <source>
        <dbReference type="PROSITE-ProRule" id="PRU00649"/>
    </source>
</evidence>
<name>A0A4V4N6D3_9BASI</name>
<evidence type="ECO:0000256" key="4">
    <source>
        <dbReference type="ARBA" id="ARBA00022833"/>
    </source>
</evidence>
<evidence type="ECO:0000256" key="9">
    <source>
        <dbReference type="SAM" id="MobiDB-lite"/>
    </source>
</evidence>
<dbReference type="Proteomes" id="UP000309601">
    <property type="component" value="Unassembled WGS sequence"/>
</dbReference>
<dbReference type="AlphaFoldDB" id="A0A4V4N6D3"/>
<evidence type="ECO:0000313" key="23">
    <source>
        <dbReference type="Proteomes" id="UP000310685"/>
    </source>
</evidence>
<organism evidence="13 23">
    <name type="scientific">Wallemia mellicola</name>
    <dbReference type="NCBI Taxonomy" id="1708541"/>
    <lineage>
        <taxon>Eukaryota</taxon>
        <taxon>Fungi</taxon>
        <taxon>Dikarya</taxon>
        <taxon>Basidiomycota</taxon>
        <taxon>Wallemiomycotina</taxon>
        <taxon>Wallemiomycetes</taxon>
        <taxon>Wallemiales</taxon>
        <taxon>Wallemiaceae</taxon>
        <taxon>Wallemia</taxon>
    </lineage>
</organism>
<evidence type="ECO:0000256" key="8">
    <source>
        <dbReference type="RuleBase" id="RU368078"/>
    </source>
</evidence>
<dbReference type="EMBL" id="SPRH01000026">
    <property type="protein sequence ID" value="TIB99921.1"/>
    <property type="molecule type" value="Genomic_DNA"/>
</dbReference>
<evidence type="ECO:0000313" key="24">
    <source>
        <dbReference type="Proteomes" id="UP000310708"/>
    </source>
</evidence>
<evidence type="ECO:0000256" key="2">
    <source>
        <dbReference type="ARBA" id="ARBA00022723"/>
    </source>
</evidence>
<dbReference type="InterPro" id="IPR035441">
    <property type="entry name" value="TFIIS/LEDGF_dom_sf"/>
</dbReference>
<evidence type="ECO:0000313" key="22">
    <source>
        <dbReference type="Proteomes" id="UP000309601"/>
    </source>
</evidence>
<dbReference type="PROSITE" id="PS00466">
    <property type="entry name" value="ZF_TFIIS_1"/>
    <property type="match status" value="1"/>
</dbReference>
<keyword evidence="3 6" id="KW-0863">Zinc-finger</keyword>
<evidence type="ECO:0000313" key="21">
    <source>
        <dbReference type="Proteomes" id="UP000307169"/>
    </source>
</evidence>
<dbReference type="Proteomes" id="UP000307169">
    <property type="component" value="Unassembled WGS sequence"/>
</dbReference>
<comment type="function">
    <text evidence="8">Necessary for efficient RNA polymerase II transcription elongation past template-encoded arresting sites.</text>
</comment>
<feature type="compositionally biased region" description="Basic and acidic residues" evidence="9">
    <location>
        <begin position="98"/>
        <end position="117"/>
    </location>
</feature>
<evidence type="ECO:0000256" key="3">
    <source>
        <dbReference type="ARBA" id="ARBA00022771"/>
    </source>
</evidence>
<evidence type="ECO:0000259" key="10">
    <source>
        <dbReference type="PROSITE" id="PS51133"/>
    </source>
</evidence>
<dbReference type="InterPro" id="IPR006289">
    <property type="entry name" value="TFSII"/>
</dbReference>
<comment type="similarity">
    <text evidence="8">Belongs to the TFS-II family.</text>
</comment>
<evidence type="ECO:0000313" key="16">
    <source>
        <dbReference type="EMBL" id="TIC61806.1"/>
    </source>
</evidence>
<dbReference type="GO" id="GO:0031440">
    <property type="term" value="P:regulation of mRNA 3'-end processing"/>
    <property type="evidence" value="ECO:0007669"/>
    <property type="project" value="TreeGrafter"/>
</dbReference>
<evidence type="ECO:0000313" key="20">
    <source>
        <dbReference type="Proteomes" id="UP000305647"/>
    </source>
</evidence>
<dbReference type="PIRSF" id="PIRSF006704">
    <property type="entry name" value="TF_IIS"/>
    <property type="match status" value="1"/>
</dbReference>
<keyword evidence="2 8" id="KW-0479">Metal-binding</keyword>
<dbReference type="PANTHER" id="PTHR11477">
    <property type="entry name" value="TRANSCRIPTION FACTOR S-II ZINC FINGER DOMAIN-CONTAINING PROTEIN"/>
    <property type="match status" value="1"/>
</dbReference>
<dbReference type="EMBL" id="SPRO01000001">
    <property type="protein sequence ID" value="TIC34480.1"/>
    <property type="molecule type" value="Genomic_DNA"/>
</dbReference>
<dbReference type="InterPro" id="IPR003617">
    <property type="entry name" value="TFIIS/CRSP70_N_sub"/>
</dbReference>
<dbReference type="OMA" id="RFVVMTH"/>
<evidence type="ECO:0000259" key="12">
    <source>
        <dbReference type="PROSITE" id="PS51321"/>
    </source>
</evidence>
<dbReference type="GO" id="GO:0006362">
    <property type="term" value="P:transcription elongation by RNA polymerase I"/>
    <property type="evidence" value="ECO:0007669"/>
    <property type="project" value="TreeGrafter"/>
</dbReference>
<feature type="region of interest" description="Disordered" evidence="9">
    <location>
        <begin position="77"/>
        <end position="117"/>
    </location>
</feature>
<dbReference type="EMBL" id="SPRX01000029">
    <property type="protein sequence ID" value="TIC64859.1"/>
    <property type="molecule type" value="Genomic_DNA"/>
</dbReference>
<gene>
    <name evidence="17" type="ORF">E3Q01_02523</name>
    <name evidence="18" type="ORF">E3Q02_00237</name>
    <name evidence="16" type="ORF">E3Q03_02553</name>
    <name evidence="15" type="ORF">E3Q10_00024</name>
    <name evidence="14" type="ORF">E3Q17_02396</name>
    <name evidence="13" type="ORF">E3Q22_00024</name>
</gene>
<keyword evidence="4 8" id="KW-0862">Zinc</keyword>
<dbReference type="SMART" id="SM00509">
    <property type="entry name" value="TFS2N"/>
    <property type="match status" value="1"/>
</dbReference>
<protein>
    <recommendedName>
        <fullName evidence="8">Transcription elongation factor</fullName>
    </recommendedName>
</protein>
<dbReference type="SUPFAM" id="SSF47676">
    <property type="entry name" value="Conserved domain common to transcription factors TFIIS, elongin A, CRSP70"/>
    <property type="match status" value="1"/>
</dbReference>
<keyword evidence="13" id="KW-0251">Elongation factor</keyword>
<dbReference type="InterPro" id="IPR003618">
    <property type="entry name" value="TFIIS_cen_dom"/>
</dbReference>
<dbReference type="OrthoDB" id="44867at2759"/>
<evidence type="ECO:0000256" key="6">
    <source>
        <dbReference type="PROSITE-ProRule" id="PRU00472"/>
    </source>
</evidence>
<dbReference type="SMART" id="SM00440">
    <property type="entry name" value="ZnF_C2C2"/>
    <property type="match status" value="1"/>
</dbReference>
<dbReference type="SUPFAM" id="SSF46942">
    <property type="entry name" value="Elongation factor TFIIS domain 2"/>
    <property type="match status" value="1"/>
</dbReference>
<dbReference type="GO" id="GO:0003746">
    <property type="term" value="F:translation elongation factor activity"/>
    <property type="evidence" value="ECO:0007669"/>
    <property type="project" value="UniProtKB-KW"/>
</dbReference>